<reference evidence="1 2" key="1">
    <citation type="submission" date="2021-05" db="EMBL/GenBank/DDBJ databases">
        <title>Genome Assembly of Synthetic Allotetraploid Brassica napus Reveals Homoeologous Exchanges between Subgenomes.</title>
        <authorList>
            <person name="Davis J.T."/>
        </authorList>
    </citation>
    <scope>NUCLEOTIDE SEQUENCE [LARGE SCALE GENOMIC DNA]</scope>
    <source>
        <strain evidence="2">cv. Da-Ae</strain>
        <tissue evidence="1">Seedling</tissue>
    </source>
</reference>
<sequence>MEKILSFLQTKILEPLKPQAMAMKRNGKSPVSSDSDEKVMFFKDVSLGPHESQLRFRLIHFWKARVKKTLIGLDHVSTIVFVGGRLHLAFSYNQNKFYLNRVIKIPRSSLCLPQVKERAFCFCLLMGEELADTMNLDLNFGPGPESDLQPSLNETVNLVDWSNDPSERSSEAVTRIRTRHRTRFRQLNLPIPVISETHMSIELNQLIPVTGAALQTGEGSERGNEDLKM</sequence>
<comment type="caution">
    <text evidence="1">The sequence shown here is derived from an EMBL/GenBank/DDBJ whole genome shotgun (WGS) entry which is preliminary data.</text>
</comment>
<proteinExistence type="predicted"/>
<gene>
    <name evidence="1" type="ORF">HID58_040367</name>
</gene>
<keyword evidence="2" id="KW-1185">Reference proteome</keyword>
<name>A0ABQ8B7T2_BRANA</name>
<evidence type="ECO:0000313" key="2">
    <source>
        <dbReference type="Proteomes" id="UP000824890"/>
    </source>
</evidence>
<organism evidence="1 2">
    <name type="scientific">Brassica napus</name>
    <name type="common">Rape</name>
    <dbReference type="NCBI Taxonomy" id="3708"/>
    <lineage>
        <taxon>Eukaryota</taxon>
        <taxon>Viridiplantae</taxon>
        <taxon>Streptophyta</taxon>
        <taxon>Embryophyta</taxon>
        <taxon>Tracheophyta</taxon>
        <taxon>Spermatophyta</taxon>
        <taxon>Magnoliopsida</taxon>
        <taxon>eudicotyledons</taxon>
        <taxon>Gunneridae</taxon>
        <taxon>Pentapetalae</taxon>
        <taxon>rosids</taxon>
        <taxon>malvids</taxon>
        <taxon>Brassicales</taxon>
        <taxon>Brassicaceae</taxon>
        <taxon>Brassiceae</taxon>
        <taxon>Brassica</taxon>
    </lineage>
</organism>
<dbReference type="Proteomes" id="UP000824890">
    <property type="component" value="Unassembled WGS sequence"/>
</dbReference>
<dbReference type="EMBL" id="JAGKQM010000011">
    <property type="protein sequence ID" value="KAH0900864.1"/>
    <property type="molecule type" value="Genomic_DNA"/>
</dbReference>
<accession>A0ABQ8B7T2</accession>
<evidence type="ECO:0000313" key="1">
    <source>
        <dbReference type="EMBL" id="KAH0900864.1"/>
    </source>
</evidence>
<protein>
    <submittedName>
        <fullName evidence="1">Uncharacterized protein</fullName>
    </submittedName>
</protein>